<gene>
    <name evidence="2" type="ORF">EDS130_LOCUS34424</name>
    <name evidence="3" type="ORF">XAT740_LOCUS52442</name>
</gene>
<keyword evidence="4" id="KW-1185">Reference proteome</keyword>
<accession>A0A815J4J5</accession>
<protein>
    <submittedName>
        <fullName evidence="2">Uncharacterized protein</fullName>
    </submittedName>
</protein>
<evidence type="ECO:0000313" key="2">
    <source>
        <dbReference type="EMBL" id="CAF1371928.1"/>
    </source>
</evidence>
<proteinExistence type="predicted"/>
<comment type="caution">
    <text evidence="2">The sequence shown here is derived from an EMBL/GenBank/DDBJ whole genome shotgun (WGS) entry which is preliminary data.</text>
</comment>
<evidence type="ECO:0000313" key="3">
    <source>
        <dbReference type="EMBL" id="CAF1635769.1"/>
    </source>
</evidence>
<dbReference type="Proteomes" id="UP000663852">
    <property type="component" value="Unassembled WGS sequence"/>
</dbReference>
<dbReference type="EMBL" id="CAJNOJ010000288">
    <property type="protein sequence ID" value="CAF1371928.1"/>
    <property type="molecule type" value="Genomic_DNA"/>
</dbReference>
<organism evidence="2 5">
    <name type="scientific">Adineta ricciae</name>
    <name type="common">Rotifer</name>
    <dbReference type="NCBI Taxonomy" id="249248"/>
    <lineage>
        <taxon>Eukaryota</taxon>
        <taxon>Metazoa</taxon>
        <taxon>Spiralia</taxon>
        <taxon>Gnathifera</taxon>
        <taxon>Rotifera</taxon>
        <taxon>Eurotatoria</taxon>
        <taxon>Bdelloidea</taxon>
        <taxon>Adinetida</taxon>
        <taxon>Adinetidae</taxon>
        <taxon>Adineta</taxon>
    </lineage>
</organism>
<evidence type="ECO:0000256" key="1">
    <source>
        <dbReference type="SAM" id="Phobius"/>
    </source>
</evidence>
<sequence>MQSIDFTLVVGNECEQTLSIMRVIDESEVHHMTLTTVSWIPDNTYVFINDAMQQRLALGLRKALPLDNFSPSMSDIAFPDRSYSTCQPIFFLLTLLMMLLYRLPLLF</sequence>
<feature type="transmembrane region" description="Helical" evidence="1">
    <location>
        <begin position="82"/>
        <end position="101"/>
    </location>
</feature>
<keyword evidence="1" id="KW-0812">Transmembrane</keyword>
<dbReference type="Proteomes" id="UP000663828">
    <property type="component" value="Unassembled WGS sequence"/>
</dbReference>
<reference evidence="2" key="1">
    <citation type="submission" date="2021-02" db="EMBL/GenBank/DDBJ databases">
        <authorList>
            <person name="Nowell W R."/>
        </authorList>
    </citation>
    <scope>NUCLEOTIDE SEQUENCE</scope>
</reference>
<dbReference type="EMBL" id="CAJNOR010008650">
    <property type="protein sequence ID" value="CAF1635769.1"/>
    <property type="molecule type" value="Genomic_DNA"/>
</dbReference>
<keyword evidence="1" id="KW-0472">Membrane</keyword>
<keyword evidence="1" id="KW-1133">Transmembrane helix</keyword>
<evidence type="ECO:0000313" key="5">
    <source>
        <dbReference type="Proteomes" id="UP000663852"/>
    </source>
</evidence>
<dbReference type="OrthoDB" id="10158571at2759"/>
<name>A0A815J4J5_ADIRI</name>
<evidence type="ECO:0000313" key="4">
    <source>
        <dbReference type="Proteomes" id="UP000663828"/>
    </source>
</evidence>
<dbReference type="AlphaFoldDB" id="A0A815J4J5"/>